<dbReference type="EMBL" id="SSFD01000300">
    <property type="protein sequence ID" value="TXH80771.1"/>
    <property type="molecule type" value="Genomic_DNA"/>
</dbReference>
<evidence type="ECO:0000256" key="1">
    <source>
        <dbReference type="SAM" id="Phobius"/>
    </source>
</evidence>
<proteinExistence type="predicted"/>
<dbReference type="RefSeq" id="WP_276661051.1">
    <property type="nucleotide sequence ID" value="NZ_SSFD01000300.1"/>
</dbReference>
<dbReference type="SUPFAM" id="SSF69572">
    <property type="entry name" value="Activating enzymes of the ubiquitin-like proteins"/>
    <property type="match status" value="1"/>
</dbReference>
<dbReference type="InterPro" id="IPR000594">
    <property type="entry name" value="ThiF_NAD_FAD-bd"/>
</dbReference>
<comment type="caution">
    <text evidence="3">The sequence shown here is derived from an EMBL/GenBank/DDBJ whole genome shotgun (WGS) entry which is preliminary data.</text>
</comment>
<keyword evidence="3" id="KW-0808">Transferase</keyword>
<evidence type="ECO:0000259" key="2">
    <source>
        <dbReference type="Pfam" id="PF00899"/>
    </source>
</evidence>
<dbReference type="GO" id="GO:0016779">
    <property type="term" value="F:nucleotidyltransferase activity"/>
    <property type="evidence" value="ECO:0007669"/>
    <property type="project" value="UniProtKB-KW"/>
</dbReference>
<feature type="transmembrane region" description="Helical" evidence="1">
    <location>
        <begin position="145"/>
        <end position="165"/>
    </location>
</feature>
<evidence type="ECO:0000313" key="3">
    <source>
        <dbReference type="EMBL" id="TXH80771.1"/>
    </source>
</evidence>
<dbReference type="CDD" id="cd01483">
    <property type="entry name" value="E1_enzyme_family"/>
    <property type="match status" value="1"/>
</dbReference>
<dbReference type="PANTHER" id="PTHR43267">
    <property type="entry name" value="TRNA THREONYLCARBAMOYLADENOSINE DEHYDRATASE"/>
    <property type="match status" value="1"/>
</dbReference>
<keyword evidence="1" id="KW-0812">Transmembrane</keyword>
<dbReference type="Pfam" id="PF00899">
    <property type="entry name" value="ThiF"/>
    <property type="match status" value="1"/>
</dbReference>
<evidence type="ECO:0000313" key="4">
    <source>
        <dbReference type="Proteomes" id="UP000321192"/>
    </source>
</evidence>
<name>A0A5C7SDV3_THASP</name>
<dbReference type="InterPro" id="IPR045886">
    <property type="entry name" value="ThiF/MoeB/HesA"/>
</dbReference>
<reference evidence="3 4" key="1">
    <citation type="submission" date="2018-09" db="EMBL/GenBank/DDBJ databases">
        <title>Metagenome Assembled Genomes from an Advanced Water Purification Facility.</title>
        <authorList>
            <person name="Stamps B.W."/>
            <person name="Spear J.R."/>
        </authorList>
    </citation>
    <scope>NUCLEOTIDE SEQUENCE [LARGE SCALE GENOMIC DNA]</scope>
    <source>
        <strain evidence="3">Bin_27_1</strain>
    </source>
</reference>
<dbReference type="GO" id="GO:0008641">
    <property type="term" value="F:ubiquitin-like modifier activating enzyme activity"/>
    <property type="evidence" value="ECO:0007669"/>
    <property type="project" value="InterPro"/>
</dbReference>
<feature type="domain" description="THIF-type NAD/FAD binding fold" evidence="2">
    <location>
        <begin position="13"/>
        <end position="266"/>
    </location>
</feature>
<dbReference type="Gene3D" id="3.40.50.720">
    <property type="entry name" value="NAD(P)-binding Rossmann-like Domain"/>
    <property type="match status" value="1"/>
</dbReference>
<dbReference type="GO" id="GO:0061504">
    <property type="term" value="P:cyclic threonylcarbamoyladenosine biosynthetic process"/>
    <property type="evidence" value="ECO:0007669"/>
    <property type="project" value="TreeGrafter"/>
</dbReference>
<dbReference type="InterPro" id="IPR035985">
    <property type="entry name" value="Ubiquitin-activating_enz"/>
</dbReference>
<accession>A0A5C7SDV3</accession>
<dbReference type="NCBIfam" id="NF006077">
    <property type="entry name" value="PRK08223.1"/>
    <property type="match status" value="1"/>
</dbReference>
<organism evidence="3 4">
    <name type="scientific">Thauera aminoaromatica</name>
    <dbReference type="NCBI Taxonomy" id="164330"/>
    <lineage>
        <taxon>Bacteria</taxon>
        <taxon>Pseudomonadati</taxon>
        <taxon>Pseudomonadota</taxon>
        <taxon>Betaproteobacteria</taxon>
        <taxon>Rhodocyclales</taxon>
        <taxon>Zoogloeaceae</taxon>
        <taxon>Thauera</taxon>
    </lineage>
</organism>
<keyword evidence="1" id="KW-0472">Membrane</keyword>
<keyword evidence="1" id="KW-1133">Transmembrane helix</keyword>
<dbReference type="PANTHER" id="PTHR43267:SF1">
    <property type="entry name" value="TRNA THREONYLCARBAMOYLADENOSINE DEHYDRATASE"/>
    <property type="match status" value="1"/>
</dbReference>
<gene>
    <name evidence="3" type="ORF">E6Q80_18210</name>
</gene>
<protein>
    <submittedName>
        <fullName evidence="3">ThiF family adenylyltransferase</fullName>
    </submittedName>
</protein>
<dbReference type="GO" id="GO:0061503">
    <property type="term" value="F:tRNA threonylcarbamoyladenosine dehydratase"/>
    <property type="evidence" value="ECO:0007669"/>
    <property type="project" value="TreeGrafter"/>
</dbReference>
<keyword evidence="3" id="KW-0548">Nucleotidyltransferase</keyword>
<dbReference type="Proteomes" id="UP000321192">
    <property type="component" value="Unassembled WGS sequence"/>
</dbReference>
<sequence>MGGDHFAYDAAFSRNIGWVTEAEQATLRRKRIAIAGMGGVGGGHLLTLARLGIGAFNIADFDTFDIVNFNRQAGALVSSLGRPKVEVLAGMARDINPECALRVFPQGVSDANLDEFLAGVDLYVDALDFFAFDIRRAVFAACRRLGIPAVTAAPLGIGAAVLIFLPDGMSFEEYFRLKGCDEEEMAMRFLLGLSPAMLQLGYLADPDRVNLAERRGPSTIAACQICAGVIATEALKILLGRGGVRAAPWGYQFDAYKLRLARTWRPGGNRNPLQRIALWFVRRQLEKMKAKGGAHVRP</sequence>
<dbReference type="AlphaFoldDB" id="A0A5C7SDV3"/>